<dbReference type="InterPro" id="IPR012347">
    <property type="entry name" value="Ferritin-like"/>
</dbReference>
<feature type="region of interest" description="Disordered" evidence="1">
    <location>
        <begin position="302"/>
        <end position="325"/>
    </location>
</feature>
<protein>
    <recommendedName>
        <fullName evidence="5">Ferritin-like domain-containing protein</fullName>
    </recommendedName>
</protein>
<dbReference type="OMA" id="NGPVAIW"/>
<dbReference type="AlphaFoldDB" id="A0A5M3MUQ8"/>
<evidence type="ECO:0000313" key="3">
    <source>
        <dbReference type="EMBL" id="EIW82455.1"/>
    </source>
</evidence>
<keyword evidence="2" id="KW-0732">Signal</keyword>
<dbReference type="KEGG" id="cput:CONPUDRAFT_153326"/>
<evidence type="ECO:0000256" key="1">
    <source>
        <dbReference type="SAM" id="MobiDB-lite"/>
    </source>
</evidence>
<comment type="caution">
    <text evidence="3">The sequence shown here is derived from an EMBL/GenBank/DDBJ whole genome shotgun (WGS) entry which is preliminary data.</text>
</comment>
<dbReference type="EMBL" id="JH711577">
    <property type="protein sequence ID" value="EIW82455.1"/>
    <property type="molecule type" value="Genomic_DNA"/>
</dbReference>
<dbReference type="InterPro" id="IPR009078">
    <property type="entry name" value="Ferritin-like_SF"/>
</dbReference>
<sequence length="469" mass="47041">MRPLSFLLFIGLANALFIPWRRTAKSSDITVLNFASVLEQMESDFYSQALKSFTASDFAVAGFASGDIPVTEIQQLASDENSHLATLQAAVKALGGQPITGCKFDFSSALTDVNTMITFAQLMENVGVSAYLGAASSISDPALLSAAASIMTVEARHQTVMNIMNAAAPIPQAFDLALNPSEVLSIAGQFLSGCSLDITATPPLSVTTRASQNGTLLEFQSSALNGTSSTGLYCQLIAGGAANTTMQPADSCLVPAGVNGPMLVMLTKDTRDVGSKNRTAANDNIVAGPSMIIIIDEQDPLGQLVRPGESNSTSSTTTSSTTTSTSATSATATASAFTTVLSAASASTSTTSTSASTSSVASTLAATSVTSTSSKVLSTSVSSVTTTSISTSTTSSAISATSTSAISTTAVTSAVTTTASSVVSTSSAPSATSATLSASGPFTTTISPSQASAIIASAASSLLAAIPSI</sequence>
<reference evidence="4" key="1">
    <citation type="journal article" date="2012" name="Science">
        <title>The Paleozoic origin of enzymatic lignin decomposition reconstructed from 31 fungal genomes.</title>
        <authorList>
            <person name="Floudas D."/>
            <person name="Binder M."/>
            <person name="Riley R."/>
            <person name="Barry K."/>
            <person name="Blanchette R.A."/>
            <person name="Henrissat B."/>
            <person name="Martinez A.T."/>
            <person name="Otillar R."/>
            <person name="Spatafora J.W."/>
            <person name="Yadav J.S."/>
            <person name="Aerts A."/>
            <person name="Benoit I."/>
            <person name="Boyd A."/>
            <person name="Carlson A."/>
            <person name="Copeland A."/>
            <person name="Coutinho P.M."/>
            <person name="de Vries R.P."/>
            <person name="Ferreira P."/>
            <person name="Findley K."/>
            <person name="Foster B."/>
            <person name="Gaskell J."/>
            <person name="Glotzer D."/>
            <person name="Gorecki P."/>
            <person name="Heitman J."/>
            <person name="Hesse C."/>
            <person name="Hori C."/>
            <person name="Igarashi K."/>
            <person name="Jurgens J.A."/>
            <person name="Kallen N."/>
            <person name="Kersten P."/>
            <person name="Kohler A."/>
            <person name="Kuees U."/>
            <person name="Kumar T.K.A."/>
            <person name="Kuo A."/>
            <person name="LaButti K."/>
            <person name="Larrondo L.F."/>
            <person name="Lindquist E."/>
            <person name="Ling A."/>
            <person name="Lombard V."/>
            <person name="Lucas S."/>
            <person name="Lundell T."/>
            <person name="Martin R."/>
            <person name="McLaughlin D.J."/>
            <person name="Morgenstern I."/>
            <person name="Morin E."/>
            <person name="Murat C."/>
            <person name="Nagy L.G."/>
            <person name="Nolan M."/>
            <person name="Ohm R.A."/>
            <person name="Patyshakuliyeva A."/>
            <person name="Rokas A."/>
            <person name="Ruiz-Duenas F.J."/>
            <person name="Sabat G."/>
            <person name="Salamov A."/>
            <person name="Samejima M."/>
            <person name="Schmutz J."/>
            <person name="Slot J.C."/>
            <person name="St John F."/>
            <person name="Stenlid J."/>
            <person name="Sun H."/>
            <person name="Sun S."/>
            <person name="Syed K."/>
            <person name="Tsang A."/>
            <person name="Wiebenga A."/>
            <person name="Young D."/>
            <person name="Pisabarro A."/>
            <person name="Eastwood D.C."/>
            <person name="Martin F."/>
            <person name="Cullen D."/>
            <person name="Grigoriev I.V."/>
            <person name="Hibbett D.S."/>
        </authorList>
    </citation>
    <scope>NUCLEOTIDE SEQUENCE [LARGE SCALE GENOMIC DNA]</scope>
    <source>
        <strain evidence="4">RWD-64-598 SS2</strain>
    </source>
</reference>
<dbReference type="GeneID" id="19203129"/>
<keyword evidence="4" id="KW-1185">Reference proteome</keyword>
<dbReference type="SUPFAM" id="SSF47240">
    <property type="entry name" value="Ferritin-like"/>
    <property type="match status" value="1"/>
</dbReference>
<dbReference type="CDD" id="cd00657">
    <property type="entry name" value="Ferritin_like"/>
    <property type="match status" value="1"/>
</dbReference>
<dbReference type="Proteomes" id="UP000053558">
    <property type="component" value="Unassembled WGS sequence"/>
</dbReference>
<evidence type="ECO:0008006" key="5">
    <source>
        <dbReference type="Google" id="ProtNLM"/>
    </source>
</evidence>
<evidence type="ECO:0000313" key="4">
    <source>
        <dbReference type="Proteomes" id="UP000053558"/>
    </source>
</evidence>
<dbReference type="PANTHER" id="PTHR31694">
    <property type="entry name" value="DESICCATION-LIKE PROTEIN"/>
    <property type="match status" value="1"/>
</dbReference>
<feature type="signal peptide" evidence="2">
    <location>
        <begin position="1"/>
        <end position="15"/>
    </location>
</feature>
<feature type="compositionally biased region" description="Low complexity" evidence="1">
    <location>
        <begin position="312"/>
        <end position="325"/>
    </location>
</feature>
<dbReference type="InterPro" id="IPR052965">
    <property type="entry name" value="Pigment-catalase-like"/>
</dbReference>
<evidence type="ECO:0000256" key="2">
    <source>
        <dbReference type="SAM" id="SignalP"/>
    </source>
</evidence>
<feature type="chain" id="PRO_5024308972" description="Ferritin-like domain-containing protein" evidence="2">
    <location>
        <begin position="16"/>
        <end position="469"/>
    </location>
</feature>
<dbReference type="Gene3D" id="1.20.1260.10">
    <property type="match status" value="1"/>
</dbReference>
<accession>A0A5M3MUQ8</accession>
<gene>
    <name evidence="3" type="ORF">CONPUDRAFT_153326</name>
</gene>
<dbReference type="OrthoDB" id="1001765at2759"/>
<dbReference type="PANTHER" id="PTHR31694:SF26">
    <property type="entry name" value="OS05G0151100 PROTEIN"/>
    <property type="match status" value="1"/>
</dbReference>
<dbReference type="RefSeq" id="XP_007768110.1">
    <property type="nucleotide sequence ID" value="XM_007769920.1"/>
</dbReference>
<dbReference type="Pfam" id="PF13668">
    <property type="entry name" value="Ferritin_2"/>
    <property type="match status" value="1"/>
</dbReference>
<proteinExistence type="predicted"/>
<organism evidence="3 4">
    <name type="scientific">Coniophora puteana (strain RWD-64-598)</name>
    <name type="common">Brown rot fungus</name>
    <dbReference type="NCBI Taxonomy" id="741705"/>
    <lineage>
        <taxon>Eukaryota</taxon>
        <taxon>Fungi</taxon>
        <taxon>Dikarya</taxon>
        <taxon>Basidiomycota</taxon>
        <taxon>Agaricomycotina</taxon>
        <taxon>Agaricomycetes</taxon>
        <taxon>Agaricomycetidae</taxon>
        <taxon>Boletales</taxon>
        <taxon>Coniophorineae</taxon>
        <taxon>Coniophoraceae</taxon>
        <taxon>Coniophora</taxon>
    </lineage>
</organism>
<name>A0A5M3MUQ8_CONPW</name>